<comment type="caution">
    <text evidence="1">The sequence shown here is derived from an EMBL/GenBank/DDBJ whole genome shotgun (WGS) entry which is preliminary data.</text>
</comment>
<feature type="non-terminal residue" evidence="1">
    <location>
        <position position="38"/>
    </location>
</feature>
<dbReference type="AlphaFoldDB" id="J9GYX2"/>
<organism evidence="1">
    <name type="scientific">gut metagenome</name>
    <dbReference type="NCBI Taxonomy" id="749906"/>
    <lineage>
        <taxon>unclassified sequences</taxon>
        <taxon>metagenomes</taxon>
        <taxon>organismal metagenomes</taxon>
    </lineage>
</organism>
<name>J9GYX2_9ZZZZ</name>
<accession>J9GYX2</accession>
<dbReference type="EMBL" id="AMCI01000626">
    <property type="protein sequence ID" value="EJX08433.1"/>
    <property type="molecule type" value="Genomic_DNA"/>
</dbReference>
<reference evidence="1" key="1">
    <citation type="journal article" date="2012" name="PLoS ONE">
        <title>Gene sets for utilization of primary and secondary nutrition supplies in the distal gut of endangered iberian lynx.</title>
        <authorList>
            <person name="Alcaide M."/>
            <person name="Messina E."/>
            <person name="Richter M."/>
            <person name="Bargiela R."/>
            <person name="Peplies J."/>
            <person name="Huws S.A."/>
            <person name="Newbold C.J."/>
            <person name="Golyshin P.N."/>
            <person name="Simon M.A."/>
            <person name="Lopez G."/>
            <person name="Yakimov M.M."/>
            <person name="Ferrer M."/>
        </authorList>
    </citation>
    <scope>NUCLEOTIDE SEQUENCE</scope>
</reference>
<protein>
    <submittedName>
        <fullName evidence="1">Uncharacterized protein</fullName>
    </submittedName>
</protein>
<sequence length="38" mass="4305">MNIMETLRASSYIIPVKLESEEGKYMLIHGYTGAMDIV</sequence>
<gene>
    <name evidence="1" type="ORF">EVA_03459</name>
</gene>
<proteinExistence type="predicted"/>
<evidence type="ECO:0000313" key="1">
    <source>
        <dbReference type="EMBL" id="EJX08433.1"/>
    </source>
</evidence>